<organism evidence="1 2">
    <name type="scientific">Luteibaculum oceani</name>
    <dbReference type="NCBI Taxonomy" id="1294296"/>
    <lineage>
        <taxon>Bacteria</taxon>
        <taxon>Pseudomonadati</taxon>
        <taxon>Bacteroidota</taxon>
        <taxon>Flavobacteriia</taxon>
        <taxon>Flavobacteriales</taxon>
        <taxon>Luteibaculaceae</taxon>
        <taxon>Luteibaculum</taxon>
    </lineage>
</organism>
<dbReference type="EMBL" id="VORB01000010">
    <property type="protein sequence ID" value="TXC76247.1"/>
    <property type="molecule type" value="Genomic_DNA"/>
</dbReference>
<reference evidence="1 2" key="1">
    <citation type="submission" date="2019-08" db="EMBL/GenBank/DDBJ databases">
        <title>Genome of Luteibaculum oceani JCM 18817.</title>
        <authorList>
            <person name="Bowman J.P."/>
        </authorList>
    </citation>
    <scope>NUCLEOTIDE SEQUENCE [LARGE SCALE GENOMIC DNA]</scope>
    <source>
        <strain evidence="1 2">JCM 18817</strain>
    </source>
</reference>
<comment type="caution">
    <text evidence="1">The sequence shown here is derived from an EMBL/GenBank/DDBJ whole genome shotgun (WGS) entry which is preliminary data.</text>
</comment>
<accession>A0A5C6USM2</accession>
<proteinExistence type="predicted"/>
<dbReference type="OrthoDB" id="837585at2"/>
<protein>
    <recommendedName>
        <fullName evidence="3">DinB family protein</fullName>
    </recommendedName>
</protein>
<dbReference type="SUPFAM" id="SSF109854">
    <property type="entry name" value="DinB/YfiT-like putative metalloenzymes"/>
    <property type="match status" value="1"/>
</dbReference>
<gene>
    <name evidence="1" type="ORF">FRX97_10900</name>
</gene>
<evidence type="ECO:0008006" key="3">
    <source>
        <dbReference type="Google" id="ProtNLM"/>
    </source>
</evidence>
<dbReference type="AlphaFoldDB" id="A0A5C6USM2"/>
<evidence type="ECO:0000313" key="1">
    <source>
        <dbReference type="EMBL" id="TXC76247.1"/>
    </source>
</evidence>
<dbReference type="Gene3D" id="1.20.120.450">
    <property type="entry name" value="dinb family like domain"/>
    <property type="match status" value="1"/>
</dbReference>
<dbReference type="RefSeq" id="WP_147015249.1">
    <property type="nucleotide sequence ID" value="NZ_VORB01000010.1"/>
</dbReference>
<name>A0A5C6USM2_9FLAO</name>
<evidence type="ECO:0000313" key="2">
    <source>
        <dbReference type="Proteomes" id="UP000321168"/>
    </source>
</evidence>
<keyword evidence="2" id="KW-1185">Reference proteome</keyword>
<dbReference type="Proteomes" id="UP000321168">
    <property type="component" value="Unassembled WGS sequence"/>
</dbReference>
<sequence length="175" mass="20102">MEKLPFERIDHYPSSISTSNVLCRMIAGLGFRYYWATHNLRKEDLNFRPSESGKSCFETLTHINYLGLMMHSCAFGNAIERGKGPVLEDLDEIRFWFLTHLKETHDKISALSDPEIEHLKIRYQSSSSTMEYPFWHFINGPLSDALYHVGQIVVFRRANGNSIASGVNVFLGEKI</sequence>
<dbReference type="InterPro" id="IPR034660">
    <property type="entry name" value="DinB/YfiT-like"/>
</dbReference>